<dbReference type="AlphaFoldDB" id="A0A2S5B6L9"/>
<feature type="compositionally biased region" description="Polar residues" evidence="1">
    <location>
        <begin position="257"/>
        <end position="268"/>
    </location>
</feature>
<feature type="compositionally biased region" description="Low complexity" evidence="1">
    <location>
        <begin position="428"/>
        <end position="438"/>
    </location>
</feature>
<keyword evidence="3" id="KW-1185">Reference proteome</keyword>
<protein>
    <submittedName>
        <fullName evidence="2">Uncharacterized protein</fullName>
    </submittedName>
</protein>
<feature type="compositionally biased region" description="Low complexity" evidence="1">
    <location>
        <begin position="195"/>
        <end position="212"/>
    </location>
</feature>
<organism evidence="2 3">
    <name type="scientific">Rhodotorula taiwanensis</name>
    <dbReference type="NCBI Taxonomy" id="741276"/>
    <lineage>
        <taxon>Eukaryota</taxon>
        <taxon>Fungi</taxon>
        <taxon>Dikarya</taxon>
        <taxon>Basidiomycota</taxon>
        <taxon>Pucciniomycotina</taxon>
        <taxon>Microbotryomycetes</taxon>
        <taxon>Sporidiobolales</taxon>
        <taxon>Sporidiobolaceae</taxon>
        <taxon>Rhodotorula</taxon>
    </lineage>
</organism>
<feature type="region of interest" description="Disordered" evidence="1">
    <location>
        <begin position="302"/>
        <end position="341"/>
    </location>
</feature>
<name>A0A2S5B6L9_9BASI</name>
<feature type="region of interest" description="Disordered" evidence="1">
    <location>
        <begin position="78"/>
        <end position="286"/>
    </location>
</feature>
<proteinExistence type="predicted"/>
<reference evidence="2 3" key="1">
    <citation type="journal article" date="2018" name="Front. Microbiol.">
        <title>Prospects for Fungal Bioremediation of Acidic Radioactive Waste Sites: Characterization and Genome Sequence of Rhodotorula taiwanensis MD1149.</title>
        <authorList>
            <person name="Tkavc R."/>
            <person name="Matrosova V.Y."/>
            <person name="Grichenko O.E."/>
            <person name="Gostincar C."/>
            <person name="Volpe R.P."/>
            <person name="Klimenkova P."/>
            <person name="Gaidamakova E.K."/>
            <person name="Zhou C.E."/>
            <person name="Stewart B.J."/>
            <person name="Lyman M.G."/>
            <person name="Malfatti S.A."/>
            <person name="Rubinfeld B."/>
            <person name="Courtot M."/>
            <person name="Singh J."/>
            <person name="Dalgard C.L."/>
            <person name="Hamilton T."/>
            <person name="Frey K.G."/>
            <person name="Gunde-Cimerman N."/>
            <person name="Dugan L."/>
            <person name="Daly M.J."/>
        </authorList>
    </citation>
    <scope>NUCLEOTIDE SEQUENCE [LARGE SCALE GENOMIC DNA]</scope>
    <source>
        <strain evidence="2 3">MD1149</strain>
    </source>
</reference>
<sequence length="497" mass="50896">MASAPIQMPPPRPRLKRSHPTEPTAEDVASSSNGTGPIAVPVAASPTALPTGAIAWALNGTGVGYGARAGALEPISEATPAAEQGLGGNAFPTSDSGLGLDLHGRGANSGFFGSSGGDGDPSVEEQRRATKRIRVAPDHEAFGRLSLDRTPSSTSSPLPQPRASTHATGPAGSPRSAVPPHLLRPPSQPLPTPPLSSSAFAASFSSPVGSSQLDSSPSRGRREVSPPSVAVPPPTHAFSSPTLASASLPSAPPTSPVQSSAPRMNSSAPLAFSPPPVALSNGSSGSVLPMVPWSQSAFFHSAAQAPPTHSISPPTGPSDAAFGAANPPRTDEIEMGSANASSWDLDPHRVYVASLDADDDDGDVSENGSRADRDSPAEQQLRLNALAARRAATSSALPASLIASLEREAAKAREGSLVLYRPPPWAASAVSKGASSGVHEQALDKHEESWREFERERQRVEHADADGDGMSDAGETAFDDETLIGADEGGMDVDMEL</sequence>
<feature type="compositionally biased region" description="Basic and acidic residues" evidence="1">
    <location>
        <begin position="441"/>
        <end position="465"/>
    </location>
</feature>
<dbReference type="STRING" id="741276.A0A2S5B6L9"/>
<evidence type="ECO:0000256" key="1">
    <source>
        <dbReference type="SAM" id="MobiDB-lite"/>
    </source>
</evidence>
<feature type="compositionally biased region" description="Low complexity" evidence="1">
    <location>
        <begin position="239"/>
        <end position="249"/>
    </location>
</feature>
<dbReference type="Proteomes" id="UP000237144">
    <property type="component" value="Unassembled WGS sequence"/>
</dbReference>
<feature type="region of interest" description="Disordered" evidence="1">
    <location>
        <begin position="428"/>
        <end position="497"/>
    </location>
</feature>
<feature type="region of interest" description="Disordered" evidence="1">
    <location>
        <begin position="353"/>
        <end position="379"/>
    </location>
</feature>
<dbReference type="EMBL" id="PJQD01000050">
    <property type="protein sequence ID" value="POY72385.1"/>
    <property type="molecule type" value="Genomic_DNA"/>
</dbReference>
<comment type="caution">
    <text evidence="2">The sequence shown here is derived from an EMBL/GenBank/DDBJ whole genome shotgun (WGS) entry which is preliminary data.</text>
</comment>
<feature type="compositionally biased region" description="Pro residues" evidence="1">
    <location>
        <begin position="182"/>
        <end position="194"/>
    </location>
</feature>
<dbReference type="OrthoDB" id="2530318at2759"/>
<evidence type="ECO:0000313" key="2">
    <source>
        <dbReference type="EMBL" id="POY72385.1"/>
    </source>
</evidence>
<accession>A0A2S5B6L9</accession>
<gene>
    <name evidence="2" type="ORF">BMF94_4689</name>
</gene>
<feature type="region of interest" description="Disordered" evidence="1">
    <location>
        <begin position="1"/>
        <end position="43"/>
    </location>
</feature>
<evidence type="ECO:0000313" key="3">
    <source>
        <dbReference type="Proteomes" id="UP000237144"/>
    </source>
</evidence>
<feature type="compositionally biased region" description="Low complexity" evidence="1">
    <location>
        <begin position="144"/>
        <end position="157"/>
    </location>
</feature>